<dbReference type="EMBL" id="CP030104">
    <property type="protein sequence ID" value="AWX44179.1"/>
    <property type="molecule type" value="Genomic_DNA"/>
</dbReference>
<dbReference type="PANTHER" id="PTHR43130">
    <property type="entry name" value="ARAC-FAMILY TRANSCRIPTIONAL REGULATOR"/>
    <property type="match status" value="1"/>
</dbReference>
<accession>A0A2Z4LQZ5</accession>
<dbReference type="Proteomes" id="UP000248536">
    <property type="component" value="Chromosome"/>
</dbReference>
<dbReference type="CDD" id="cd03139">
    <property type="entry name" value="GATase1_PfpI_2"/>
    <property type="match status" value="1"/>
</dbReference>
<reference evidence="3 4" key="1">
    <citation type="submission" date="2018-06" db="EMBL/GenBank/DDBJ databases">
        <title>Spongiibacterium sp. HME9304 Genome sequencing and assembly.</title>
        <authorList>
            <person name="Kang H."/>
            <person name="Kim H."/>
            <person name="Joh K."/>
        </authorList>
    </citation>
    <scope>NUCLEOTIDE SEQUENCE [LARGE SCALE GENOMIC DNA]</scope>
    <source>
        <strain evidence="3 4">HME9304</strain>
    </source>
</reference>
<dbReference type="PANTHER" id="PTHR43130:SF3">
    <property type="entry name" value="HTH-TYPE TRANSCRIPTIONAL REGULATOR RV1931C"/>
    <property type="match status" value="1"/>
</dbReference>
<dbReference type="InterPro" id="IPR029062">
    <property type="entry name" value="Class_I_gatase-like"/>
</dbReference>
<keyword evidence="3" id="KW-0456">Lyase</keyword>
<feature type="compositionally biased region" description="Basic and acidic residues" evidence="1">
    <location>
        <begin position="30"/>
        <end position="43"/>
    </location>
</feature>
<dbReference type="AlphaFoldDB" id="A0A2Z4LQZ5"/>
<sequence length="291" mass="32611">MKKSIIIILALGFLTCEEKKTASTANLDEKKEVAEQKTERNLKPDGTPYSDKELENMGHTESMALLYEVPTDTLKTIGIFVYDGFFTMDALGPLSVLNSMYPTKKLLIGREKGIITSSDNIKIEVDYGIEDIDQLDMLVIPGGFIQTYQATKDQELLDWIRKIDQNSKYTVSVCTGAWILGAAGLLEGKKATTHWYRAEEKLAQYGATFVKERYTNDGKYWTSAGVSAGIDMGLAIVDKILGRNYAEFIALNLEYDPQPPFESGHPDKADRVVTIMTEKMFDEGLKPYIEK</sequence>
<dbReference type="OrthoDB" id="9803764at2"/>
<organism evidence="3 4">
    <name type="scientific">Flagellimonas maritima</name>
    <dbReference type="NCBI Taxonomy" id="1383885"/>
    <lineage>
        <taxon>Bacteria</taxon>
        <taxon>Pseudomonadati</taxon>
        <taxon>Bacteroidota</taxon>
        <taxon>Flavobacteriia</taxon>
        <taxon>Flavobacteriales</taxon>
        <taxon>Flavobacteriaceae</taxon>
        <taxon>Flagellimonas</taxon>
    </lineage>
</organism>
<evidence type="ECO:0000259" key="2">
    <source>
        <dbReference type="Pfam" id="PF01965"/>
    </source>
</evidence>
<protein>
    <submittedName>
        <fullName evidence="3">Cyclohexyl-isocyanide hydratase</fullName>
        <ecNumber evidence="3">4.2.1.103</ecNumber>
    </submittedName>
</protein>
<proteinExistence type="predicted"/>
<feature type="region of interest" description="Disordered" evidence="1">
    <location>
        <begin position="30"/>
        <end position="54"/>
    </location>
</feature>
<evidence type="ECO:0000313" key="3">
    <source>
        <dbReference type="EMBL" id="AWX44179.1"/>
    </source>
</evidence>
<dbReference type="Pfam" id="PF01965">
    <property type="entry name" value="DJ-1_PfpI"/>
    <property type="match status" value="1"/>
</dbReference>
<evidence type="ECO:0000313" key="4">
    <source>
        <dbReference type="Proteomes" id="UP000248536"/>
    </source>
</evidence>
<name>A0A2Z4LQZ5_9FLAO</name>
<dbReference type="SUPFAM" id="SSF52317">
    <property type="entry name" value="Class I glutamine amidotransferase-like"/>
    <property type="match status" value="1"/>
</dbReference>
<keyword evidence="4" id="KW-1185">Reference proteome</keyword>
<dbReference type="InterPro" id="IPR052158">
    <property type="entry name" value="INH-QAR"/>
</dbReference>
<evidence type="ECO:0000256" key="1">
    <source>
        <dbReference type="SAM" id="MobiDB-lite"/>
    </source>
</evidence>
<gene>
    <name evidence="3" type="primary">inhA</name>
    <name evidence="3" type="ORF">HME9304_01179</name>
</gene>
<dbReference type="RefSeq" id="WP_112377676.1">
    <property type="nucleotide sequence ID" value="NZ_CP030104.1"/>
</dbReference>
<dbReference type="EC" id="4.2.1.103" evidence="3"/>
<dbReference type="Gene3D" id="3.40.50.880">
    <property type="match status" value="1"/>
</dbReference>
<dbReference type="InterPro" id="IPR002818">
    <property type="entry name" value="DJ-1/PfpI"/>
</dbReference>
<dbReference type="KEGG" id="spon:HME9304_01179"/>
<feature type="domain" description="DJ-1/PfpI" evidence="2">
    <location>
        <begin position="76"/>
        <end position="238"/>
    </location>
</feature>
<dbReference type="GO" id="GO:0050549">
    <property type="term" value="F:cyclohexyl-isocyanide hydratase activity"/>
    <property type="evidence" value="ECO:0007669"/>
    <property type="project" value="UniProtKB-EC"/>
</dbReference>